<proteinExistence type="predicted"/>
<reference evidence="1" key="1">
    <citation type="submission" date="2023-08" db="EMBL/GenBank/DDBJ databases">
        <title>Reference Genome Resource for the Citrus Pathogen Phytophthora citrophthora.</title>
        <authorList>
            <person name="Moller H."/>
            <person name="Coetzee B."/>
            <person name="Rose L.J."/>
            <person name="Van Niekerk J.M."/>
        </authorList>
    </citation>
    <scope>NUCLEOTIDE SEQUENCE</scope>
    <source>
        <strain evidence="1">STE-U-9442</strain>
    </source>
</reference>
<gene>
    <name evidence="1" type="ORF">P3T76_013901</name>
</gene>
<name>A0AAD9LCR7_9STRA</name>
<dbReference type="Proteomes" id="UP001259832">
    <property type="component" value="Unassembled WGS sequence"/>
</dbReference>
<keyword evidence="2" id="KW-1185">Reference proteome</keyword>
<protein>
    <submittedName>
        <fullName evidence="1">Uncharacterized protein</fullName>
    </submittedName>
</protein>
<sequence>MACAFQHFDKSQIQKGLRCSLEVRVLNVALAIDSLDPPEVPKRLDAWAELVLSEKLWYEDMLLRDSRSISRFRNNEDGIDCSDDGAGEESMTAEIVASRVGRAYSGFPDRLVFADFEPSGIRMT</sequence>
<organism evidence="1 2">
    <name type="scientific">Phytophthora citrophthora</name>
    <dbReference type="NCBI Taxonomy" id="4793"/>
    <lineage>
        <taxon>Eukaryota</taxon>
        <taxon>Sar</taxon>
        <taxon>Stramenopiles</taxon>
        <taxon>Oomycota</taxon>
        <taxon>Peronosporomycetes</taxon>
        <taxon>Peronosporales</taxon>
        <taxon>Peronosporaceae</taxon>
        <taxon>Phytophthora</taxon>
    </lineage>
</organism>
<dbReference type="AlphaFoldDB" id="A0AAD9LCR7"/>
<evidence type="ECO:0000313" key="2">
    <source>
        <dbReference type="Proteomes" id="UP001259832"/>
    </source>
</evidence>
<dbReference type="EMBL" id="JASMQC010000038">
    <property type="protein sequence ID" value="KAK1930579.1"/>
    <property type="molecule type" value="Genomic_DNA"/>
</dbReference>
<accession>A0AAD9LCR7</accession>
<evidence type="ECO:0000313" key="1">
    <source>
        <dbReference type="EMBL" id="KAK1930579.1"/>
    </source>
</evidence>
<comment type="caution">
    <text evidence="1">The sequence shown here is derived from an EMBL/GenBank/DDBJ whole genome shotgun (WGS) entry which is preliminary data.</text>
</comment>